<dbReference type="Pfam" id="PF01809">
    <property type="entry name" value="YidD"/>
    <property type="match status" value="1"/>
</dbReference>
<evidence type="ECO:0000256" key="1">
    <source>
        <dbReference type="HAMAP-Rule" id="MF_00386"/>
    </source>
</evidence>
<dbReference type="HAMAP" id="MF_00386">
    <property type="entry name" value="UPF0161_YidD"/>
    <property type="match status" value="1"/>
</dbReference>
<reference evidence="3 4" key="1">
    <citation type="submission" date="2020-12" db="EMBL/GenBank/DDBJ databases">
        <title>FDA dAtabase for Regulatory Grade micrObial Sequences (FDA-ARGOS): Supporting development and validation of Infectious Disease Dx tests.</title>
        <authorList>
            <person name="Sproer C."/>
            <person name="Gronow S."/>
            <person name="Severitt S."/>
            <person name="Schroder I."/>
            <person name="Tallon L."/>
            <person name="Sadzewicz L."/>
            <person name="Zhao X."/>
            <person name="Boylan J."/>
            <person name="Ott S."/>
            <person name="Bowen H."/>
            <person name="Vavikolanu K."/>
            <person name="Mehta A."/>
            <person name="Aluvathingal J."/>
            <person name="Nadendla S."/>
            <person name="Lowell S."/>
            <person name="Myers T."/>
            <person name="Yan Y."/>
            <person name="Sichtig H."/>
        </authorList>
    </citation>
    <scope>NUCLEOTIDE SEQUENCE [LARGE SCALE GENOMIC DNA]</scope>
    <source>
        <strain evidence="3 4">FDAARGOS_985</strain>
    </source>
</reference>
<name>A0AAP9Y6G5_9ACTO</name>
<keyword evidence="4" id="KW-1185">Reference proteome</keyword>
<dbReference type="PANTHER" id="PTHR33383">
    <property type="entry name" value="MEMBRANE PROTEIN INSERTION EFFICIENCY FACTOR-RELATED"/>
    <property type="match status" value="1"/>
</dbReference>
<comment type="subcellular location">
    <subcellularLocation>
        <location evidence="1">Cell membrane</location>
        <topology evidence="1">Peripheral membrane protein</topology>
        <orientation evidence="1">Cytoplasmic side</orientation>
    </subcellularLocation>
</comment>
<sequence>MSAVSRAFGAIVSAPILVYQRFISPAFGPRCRYAPSCSTYALQAIRTHGPIKGLILSSWRLLRCNPWSLGGVDHVPRRGRWKPDPWVPPEDWAGHDNWVRPAPMGLDPIDDDRGTDQGLGPLRNNETAAQKRHGESE</sequence>
<dbReference type="Proteomes" id="UP000595220">
    <property type="component" value="Chromosome"/>
</dbReference>
<dbReference type="GO" id="GO:0005886">
    <property type="term" value="C:plasma membrane"/>
    <property type="evidence" value="ECO:0007669"/>
    <property type="project" value="UniProtKB-SubCell"/>
</dbReference>
<keyword evidence="1" id="KW-0472">Membrane</keyword>
<accession>A0AAP9Y6G5</accession>
<keyword evidence="1" id="KW-1003">Cell membrane</keyword>
<dbReference type="InterPro" id="IPR002696">
    <property type="entry name" value="Membr_insert_effic_factor_YidD"/>
</dbReference>
<dbReference type="EMBL" id="CP066065">
    <property type="protein sequence ID" value="QQC43652.1"/>
    <property type="molecule type" value="Genomic_DNA"/>
</dbReference>
<dbReference type="PANTHER" id="PTHR33383:SF1">
    <property type="entry name" value="MEMBRANE PROTEIN INSERTION EFFICIENCY FACTOR-RELATED"/>
    <property type="match status" value="1"/>
</dbReference>
<comment type="function">
    <text evidence="1">Could be involved in insertion of integral membrane proteins into the membrane.</text>
</comment>
<evidence type="ECO:0000313" key="4">
    <source>
        <dbReference type="Proteomes" id="UP000595220"/>
    </source>
</evidence>
<feature type="region of interest" description="Disordered" evidence="2">
    <location>
        <begin position="92"/>
        <end position="137"/>
    </location>
</feature>
<organism evidence="3 4">
    <name type="scientific">Schaalia meyeri</name>
    <dbReference type="NCBI Taxonomy" id="52773"/>
    <lineage>
        <taxon>Bacteria</taxon>
        <taxon>Bacillati</taxon>
        <taxon>Actinomycetota</taxon>
        <taxon>Actinomycetes</taxon>
        <taxon>Actinomycetales</taxon>
        <taxon>Actinomycetaceae</taxon>
        <taxon>Schaalia</taxon>
    </lineage>
</organism>
<comment type="similarity">
    <text evidence="1">Belongs to the UPF0161 family.</text>
</comment>
<dbReference type="NCBIfam" id="TIGR00278">
    <property type="entry name" value="membrane protein insertion efficiency factor YidD"/>
    <property type="match status" value="1"/>
</dbReference>
<gene>
    <name evidence="3" type="primary">yidD</name>
    <name evidence="3" type="ORF">I6H42_07685</name>
</gene>
<protein>
    <recommendedName>
        <fullName evidence="1">Putative membrane protein insertion efficiency factor</fullName>
    </recommendedName>
</protein>
<evidence type="ECO:0000313" key="3">
    <source>
        <dbReference type="EMBL" id="QQC43652.1"/>
    </source>
</evidence>
<dbReference type="SMART" id="SM01234">
    <property type="entry name" value="Haemolytic"/>
    <property type="match status" value="1"/>
</dbReference>
<dbReference type="RefSeq" id="WP_083332408.1">
    <property type="nucleotide sequence ID" value="NZ_CP066065.1"/>
</dbReference>
<proteinExistence type="inferred from homology"/>
<dbReference type="AlphaFoldDB" id="A0AAP9Y6G5"/>
<evidence type="ECO:0000256" key="2">
    <source>
        <dbReference type="SAM" id="MobiDB-lite"/>
    </source>
</evidence>